<dbReference type="OrthoDB" id="258610at2"/>
<gene>
    <name evidence="2" type="primary">pdaC_2</name>
    <name evidence="2" type="ORF">CLOTH_06500</name>
</gene>
<keyword evidence="3" id="KW-1185">Reference proteome</keyword>
<dbReference type="InterPro" id="IPR011330">
    <property type="entry name" value="Glyco_hydro/deAcase_b/a-brl"/>
</dbReference>
<dbReference type="SUPFAM" id="SSF88713">
    <property type="entry name" value="Glycoside hydrolase/deacetylase"/>
    <property type="match status" value="1"/>
</dbReference>
<feature type="domain" description="NodB homology" evidence="1">
    <location>
        <begin position="36"/>
        <end position="219"/>
    </location>
</feature>
<dbReference type="STRING" id="29349.CLOTH_06500"/>
<dbReference type="CDD" id="cd10917">
    <property type="entry name" value="CE4_NodB_like_6s_7s"/>
    <property type="match status" value="1"/>
</dbReference>
<dbReference type="InterPro" id="IPR050248">
    <property type="entry name" value="Polysacc_deacetylase_ArnD"/>
</dbReference>
<keyword evidence="2" id="KW-0378">Hydrolase</keyword>
<dbReference type="EMBL" id="MZGW01000002">
    <property type="protein sequence ID" value="OPJ56246.1"/>
    <property type="molecule type" value="Genomic_DNA"/>
</dbReference>
<dbReference type="InterPro" id="IPR002509">
    <property type="entry name" value="NODB_dom"/>
</dbReference>
<sequence>MLIITHTYIKNQLLSEVGERIYNDPDIIRNGVEDQKVVALTFDDGPHPRFTPKILDLLAEYDAKATFFVIGKHVKLYPKIVERIVSGGHEIGNHTFTHINVTKSSYGKIKKEFEDTQNIIFTSIGMQPKIFRPPFGSLNNNTLRIVREGGCKVILWSPNQDPKDWDNPSAEEIAEHILKNIGNGNVILLHDYVIQKDSKTVEALRIILPELVERGYRLITISELLEISGL</sequence>
<dbReference type="PANTHER" id="PTHR10587">
    <property type="entry name" value="GLYCOSYL TRANSFERASE-RELATED"/>
    <property type="match status" value="1"/>
</dbReference>
<dbReference type="RefSeq" id="WP_158080448.1">
    <property type="nucleotide sequence ID" value="NZ_MZGW01000002.1"/>
</dbReference>
<dbReference type="Proteomes" id="UP000190140">
    <property type="component" value="Unassembled WGS sequence"/>
</dbReference>
<organism evidence="2 3">
    <name type="scientific">Alkalithermobacter paradoxus</name>
    <dbReference type="NCBI Taxonomy" id="29349"/>
    <lineage>
        <taxon>Bacteria</taxon>
        <taxon>Bacillati</taxon>
        <taxon>Bacillota</taxon>
        <taxon>Clostridia</taxon>
        <taxon>Peptostreptococcales</taxon>
        <taxon>Tepidibacteraceae</taxon>
        <taxon>Alkalithermobacter</taxon>
    </lineage>
</organism>
<evidence type="ECO:0000313" key="3">
    <source>
        <dbReference type="Proteomes" id="UP000190140"/>
    </source>
</evidence>
<evidence type="ECO:0000259" key="1">
    <source>
        <dbReference type="PROSITE" id="PS51677"/>
    </source>
</evidence>
<comment type="caution">
    <text evidence="2">The sequence shown here is derived from an EMBL/GenBank/DDBJ whole genome shotgun (WGS) entry which is preliminary data.</text>
</comment>
<dbReference type="EC" id="3.5.1.-" evidence="2"/>
<dbReference type="AlphaFoldDB" id="A0A1V4I8H2"/>
<accession>A0A1V4I8H2</accession>
<dbReference type="GO" id="GO:0016810">
    <property type="term" value="F:hydrolase activity, acting on carbon-nitrogen (but not peptide) bonds"/>
    <property type="evidence" value="ECO:0007669"/>
    <property type="project" value="InterPro"/>
</dbReference>
<evidence type="ECO:0000313" key="2">
    <source>
        <dbReference type="EMBL" id="OPJ56246.1"/>
    </source>
</evidence>
<name>A0A1V4I8H2_9FIRM</name>
<dbReference type="Gene3D" id="3.20.20.370">
    <property type="entry name" value="Glycoside hydrolase/deacetylase"/>
    <property type="match status" value="1"/>
</dbReference>
<dbReference type="GO" id="GO:0005975">
    <property type="term" value="P:carbohydrate metabolic process"/>
    <property type="evidence" value="ECO:0007669"/>
    <property type="project" value="InterPro"/>
</dbReference>
<dbReference type="PROSITE" id="PS51677">
    <property type="entry name" value="NODB"/>
    <property type="match status" value="1"/>
</dbReference>
<dbReference type="Pfam" id="PF01522">
    <property type="entry name" value="Polysacc_deac_1"/>
    <property type="match status" value="1"/>
</dbReference>
<protein>
    <submittedName>
        <fullName evidence="2">Peptidoglycan-N-acetylmuramic acid deacetylase PdaC</fullName>
        <ecNumber evidence="2">3.5.1.-</ecNumber>
    </submittedName>
</protein>
<reference evidence="2 3" key="1">
    <citation type="submission" date="2017-03" db="EMBL/GenBank/DDBJ databases">
        <title>Genome sequence of Clostridium thermoalcaliphilum DSM 7309.</title>
        <authorList>
            <person name="Poehlein A."/>
            <person name="Daniel R."/>
        </authorList>
    </citation>
    <scope>NUCLEOTIDE SEQUENCE [LARGE SCALE GENOMIC DNA]</scope>
    <source>
        <strain evidence="2 3">DSM 7309</strain>
    </source>
</reference>
<proteinExistence type="predicted"/>